<feature type="transmembrane region" description="Helical" evidence="1">
    <location>
        <begin position="98"/>
        <end position="120"/>
    </location>
</feature>
<feature type="transmembrane region" description="Helical" evidence="1">
    <location>
        <begin position="63"/>
        <end position="86"/>
    </location>
</feature>
<dbReference type="PANTHER" id="PTHR33530">
    <property type="entry name" value="OS01G0147100 PROTEIN"/>
    <property type="match status" value="1"/>
</dbReference>
<dbReference type="Proteomes" id="UP000019116">
    <property type="component" value="Chromosome 2B"/>
</dbReference>
<keyword evidence="1" id="KW-1133">Transmembrane helix</keyword>
<keyword evidence="3" id="KW-1185">Reference proteome</keyword>
<dbReference type="PANTHER" id="PTHR33530:SF21">
    <property type="match status" value="1"/>
</dbReference>
<keyword evidence="1" id="KW-0472">Membrane</keyword>
<dbReference type="Gramene" id="TraesCLE_scaffold_041614_01G000100.1">
    <property type="protein sequence ID" value="TraesCLE_scaffold_041614_01G000100.1"/>
    <property type="gene ID" value="TraesCLE_scaffold_041614_01G000100"/>
</dbReference>
<reference evidence="2" key="2">
    <citation type="submission" date="2018-10" db="UniProtKB">
        <authorList>
            <consortium name="EnsemblPlants"/>
        </authorList>
    </citation>
    <scope>IDENTIFICATION</scope>
</reference>
<protein>
    <submittedName>
        <fullName evidence="2">Uncharacterized protein</fullName>
    </submittedName>
</protein>
<dbReference type="AlphaFoldDB" id="A0A3B6CD51"/>
<dbReference type="Gramene" id="TraesCS2B02G489100.1">
    <property type="protein sequence ID" value="TraesCS2B02G489100.1.cds1"/>
    <property type="gene ID" value="TraesCS2B02G489100"/>
</dbReference>
<proteinExistence type="predicted"/>
<sequence length="123" mass="12762">MVDSMESVTELGAMISYACQEAEKLPGALISSGGVEAAAAFCLIISSAPRGLFLHHGKAPYCLYYGILVAVAIFGLFQASAGFWVSGDVVGRRAVGKTIMWVSIVPLVMVVALGGGLVILNVN</sequence>
<dbReference type="Pfam" id="PF12442">
    <property type="entry name" value="DUF3681"/>
    <property type="match status" value="1"/>
</dbReference>
<organism evidence="2">
    <name type="scientific">Triticum aestivum</name>
    <name type="common">Wheat</name>
    <dbReference type="NCBI Taxonomy" id="4565"/>
    <lineage>
        <taxon>Eukaryota</taxon>
        <taxon>Viridiplantae</taxon>
        <taxon>Streptophyta</taxon>
        <taxon>Embryophyta</taxon>
        <taxon>Tracheophyta</taxon>
        <taxon>Spermatophyta</taxon>
        <taxon>Magnoliopsida</taxon>
        <taxon>Liliopsida</taxon>
        <taxon>Poales</taxon>
        <taxon>Poaceae</taxon>
        <taxon>BOP clade</taxon>
        <taxon>Pooideae</taxon>
        <taxon>Triticodae</taxon>
        <taxon>Triticeae</taxon>
        <taxon>Triticinae</taxon>
        <taxon>Triticum</taxon>
    </lineage>
</organism>
<dbReference type="InterPro" id="IPR022149">
    <property type="entry name" value="DUF3681"/>
</dbReference>
<reference evidence="2" key="1">
    <citation type="submission" date="2018-08" db="EMBL/GenBank/DDBJ databases">
        <authorList>
            <person name="Rossello M."/>
        </authorList>
    </citation>
    <scope>NUCLEOTIDE SEQUENCE [LARGE SCALE GENOMIC DNA]</scope>
    <source>
        <strain evidence="2">cv. Chinese Spring</strain>
    </source>
</reference>
<name>A0A3B6CD51_WHEAT</name>
<dbReference type="EnsemblPlants" id="TraesCS2B02G489100.1">
    <property type="protein sequence ID" value="TraesCS2B02G489100.1.cds1"/>
    <property type="gene ID" value="TraesCS2B02G489100"/>
</dbReference>
<evidence type="ECO:0000313" key="2">
    <source>
        <dbReference type="EnsemblPlants" id="TraesCS2B02G489100.1.cds1"/>
    </source>
</evidence>
<dbReference type="OrthoDB" id="691733at2759"/>
<evidence type="ECO:0000256" key="1">
    <source>
        <dbReference type="SAM" id="Phobius"/>
    </source>
</evidence>
<accession>A0A3B6CD51</accession>
<dbReference type="Gramene" id="TraesROB_scaffold_003240_01G000100.1">
    <property type="protein sequence ID" value="TraesROB_scaffold_003240_01G000100.1"/>
    <property type="gene ID" value="TraesROB_scaffold_003240_01G000100"/>
</dbReference>
<dbReference type="Gramene" id="TraesCS2B03G1232800.1">
    <property type="protein sequence ID" value="TraesCS2B03G1232800.1.CDS1"/>
    <property type="gene ID" value="TraesCS2B03G1232800"/>
</dbReference>
<evidence type="ECO:0000313" key="3">
    <source>
        <dbReference type="Proteomes" id="UP000019116"/>
    </source>
</evidence>
<keyword evidence="1" id="KW-0812">Transmembrane</keyword>